<dbReference type="PANTHER" id="PTHR45436:SF14">
    <property type="entry name" value="SENSOR PROTEIN QSEC"/>
    <property type="match status" value="1"/>
</dbReference>
<dbReference type="InterPro" id="IPR003661">
    <property type="entry name" value="HisK_dim/P_dom"/>
</dbReference>
<dbReference type="CDD" id="cd00082">
    <property type="entry name" value="HisKA"/>
    <property type="match status" value="1"/>
</dbReference>
<dbReference type="Pfam" id="PF00512">
    <property type="entry name" value="HisKA"/>
    <property type="match status" value="1"/>
</dbReference>
<keyword evidence="16" id="KW-1185">Reference proteome</keyword>
<dbReference type="EMBL" id="WJBU01000016">
    <property type="protein sequence ID" value="MRD48810.1"/>
    <property type="molecule type" value="Genomic_DNA"/>
</dbReference>
<keyword evidence="7" id="KW-0547">Nucleotide-binding</keyword>
<comment type="caution">
    <text evidence="15">The sequence shown here is derived from an EMBL/GenBank/DDBJ whole genome shotgun (WGS) entry which is preliminary data.</text>
</comment>
<dbReference type="InterPro" id="IPR003594">
    <property type="entry name" value="HATPase_dom"/>
</dbReference>
<dbReference type="PROSITE" id="PS50109">
    <property type="entry name" value="HIS_KIN"/>
    <property type="match status" value="1"/>
</dbReference>
<dbReference type="SMART" id="SM00388">
    <property type="entry name" value="HisKA"/>
    <property type="match status" value="1"/>
</dbReference>
<sequence>MLSSGSNPPSLRSRLARHVLLPVALSWVLGSVVLLIVGNHFAAQAFDRALLDDAYAIAAQVRKSGDALVLELTPQEVSTLLFDQSETLYFSVFDTSGRLVAGSPGLPAPQLPPGAAHEFADAVLDGASVRRVSLRRDEASPFTVVMAQTTASRTQLLQRLIGYSAMVQLWLLATLAWWLSRIIEHDLRPLTQLQQAMEQRDAGDLAPLPAELTQGATTQDVRRLGDALDSLLTRLAASLAAQREFAGNVAHELRTPLAGIRAQAHYALAQENPQAWRAELEGIVLAEERASRLIDQLLALARAGEGSAGLHSEAIALDALVRDVVLRYLRKADALGVDFGAEGLEDSVVVRGDPALIEGMLNNLIDNALRYGRGEPARVTVAIEREPGFATLAVTDNGPGLQVSEVDALTQRWAQGAQGQRLGEGAGLGLSIVQRYAALLDAQFVLQPAPSGKGLRASVRFRL</sequence>
<reference evidence="15 16" key="1">
    <citation type="submission" date="2019-11" db="EMBL/GenBank/DDBJ databases">
        <title>Caenimonas koreensis gen. nov., sp. nov., isolated from activated sludge.</title>
        <authorList>
            <person name="Seung H.R."/>
        </authorList>
    </citation>
    <scope>NUCLEOTIDE SEQUENCE [LARGE SCALE GENOMIC DNA]</scope>
    <source>
        <strain evidence="15 16">EMB320</strain>
    </source>
</reference>
<keyword evidence="4" id="KW-0597">Phosphoprotein</keyword>
<keyword evidence="8 15" id="KW-0418">Kinase</keyword>
<gene>
    <name evidence="15" type="ORF">GHT07_16100</name>
</gene>
<keyword evidence="9" id="KW-0067">ATP-binding</keyword>
<dbReference type="Pfam" id="PF02518">
    <property type="entry name" value="HATPase_c"/>
    <property type="match status" value="1"/>
</dbReference>
<dbReference type="InterPro" id="IPR036097">
    <property type="entry name" value="HisK_dim/P_sf"/>
</dbReference>
<dbReference type="Gene3D" id="1.10.287.130">
    <property type="match status" value="1"/>
</dbReference>
<keyword evidence="12" id="KW-0472">Membrane</keyword>
<dbReference type="EC" id="2.7.13.3" evidence="3"/>
<comment type="subcellular location">
    <subcellularLocation>
        <location evidence="2">Membrane</location>
        <topology evidence="2">Multi-pass membrane protein</topology>
    </subcellularLocation>
</comment>
<evidence type="ECO:0000313" key="16">
    <source>
        <dbReference type="Proteomes" id="UP000487350"/>
    </source>
</evidence>
<evidence type="ECO:0000259" key="13">
    <source>
        <dbReference type="PROSITE" id="PS50109"/>
    </source>
</evidence>
<dbReference type="InterPro" id="IPR036890">
    <property type="entry name" value="HATPase_C_sf"/>
</dbReference>
<dbReference type="PANTHER" id="PTHR45436">
    <property type="entry name" value="SENSOR HISTIDINE KINASE YKOH"/>
    <property type="match status" value="1"/>
</dbReference>
<dbReference type="PROSITE" id="PS50885">
    <property type="entry name" value="HAMP"/>
    <property type="match status" value="1"/>
</dbReference>
<evidence type="ECO:0000256" key="10">
    <source>
        <dbReference type="ARBA" id="ARBA00022989"/>
    </source>
</evidence>
<accession>A0A844AWD1</accession>
<evidence type="ECO:0000313" key="15">
    <source>
        <dbReference type="EMBL" id="MRD48810.1"/>
    </source>
</evidence>
<dbReference type="InterPro" id="IPR005467">
    <property type="entry name" value="His_kinase_dom"/>
</dbReference>
<evidence type="ECO:0000259" key="14">
    <source>
        <dbReference type="PROSITE" id="PS50885"/>
    </source>
</evidence>
<dbReference type="InterPro" id="IPR013727">
    <property type="entry name" value="2CSK_N"/>
</dbReference>
<protein>
    <recommendedName>
        <fullName evidence="3">histidine kinase</fullName>
        <ecNumber evidence="3">2.7.13.3</ecNumber>
    </recommendedName>
</protein>
<dbReference type="GO" id="GO:0005524">
    <property type="term" value="F:ATP binding"/>
    <property type="evidence" value="ECO:0007669"/>
    <property type="project" value="UniProtKB-KW"/>
</dbReference>
<dbReference type="InterPro" id="IPR003660">
    <property type="entry name" value="HAMP_dom"/>
</dbReference>
<evidence type="ECO:0000256" key="4">
    <source>
        <dbReference type="ARBA" id="ARBA00022553"/>
    </source>
</evidence>
<keyword evidence="5" id="KW-0808">Transferase</keyword>
<feature type="domain" description="Histidine kinase" evidence="13">
    <location>
        <begin position="248"/>
        <end position="463"/>
    </location>
</feature>
<evidence type="ECO:0000256" key="8">
    <source>
        <dbReference type="ARBA" id="ARBA00022777"/>
    </source>
</evidence>
<dbReference type="Pfam" id="PF08521">
    <property type="entry name" value="2CSK_N"/>
    <property type="match status" value="1"/>
</dbReference>
<evidence type="ECO:0000256" key="11">
    <source>
        <dbReference type="ARBA" id="ARBA00023012"/>
    </source>
</evidence>
<feature type="domain" description="HAMP" evidence="14">
    <location>
        <begin position="187"/>
        <end position="240"/>
    </location>
</feature>
<evidence type="ECO:0000256" key="2">
    <source>
        <dbReference type="ARBA" id="ARBA00004141"/>
    </source>
</evidence>
<name>A0A844AWD1_9BURK</name>
<dbReference type="Gene3D" id="3.30.565.10">
    <property type="entry name" value="Histidine kinase-like ATPase, C-terminal domain"/>
    <property type="match status" value="1"/>
</dbReference>
<dbReference type="SUPFAM" id="SSF47384">
    <property type="entry name" value="Homodimeric domain of signal transducing histidine kinase"/>
    <property type="match status" value="1"/>
</dbReference>
<keyword evidence="6 12" id="KW-0812">Transmembrane</keyword>
<evidence type="ECO:0000256" key="3">
    <source>
        <dbReference type="ARBA" id="ARBA00012438"/>
    </source>
</evidence>
<evidence type="ECO:0000256" key="5">
    <source>
        <dbReference type="ARBA" id="ARBA00022679"/>
    </source>
</evidence>
<keyword evidence="11" id="KW-0902">Two-component regulatory system</keyword>
<dbReference type="GO" id="GO:0000155">
    <property type="term" value="F:phosphorelay sensor kinase activity"/>
    <property type="evidence" value="ECO:0007669"/>
    <property type="project" value="InterPro"/>
</dbReference>
<keyword evidence="10 12" id="KW-1133">Transmembrane helix</keyword>
<dbReference type="GO" id="GO:0005886">
    <property type="term" value="C:plasma membrane"/>
    <property type="evidence" value="ECO:0007669"/>
    <property type="project" value="TreeGrafter"/>
</dbReference>
<evidence type="ECO:0000256" key="7">
    <source>
        <dbReference type="ARBA" id="ARBA00022741"/>
    </source>
</evidence>
<dbReference type="RefSeq" id="WP_153586131.1">
    <property type="nucleotide sequence ID" value="NZ_WJBU01000016.1"/>
</dbReference>
<evidence type="ECO:0000256" key="9">
    <source>
        <dbReference type="ARBA" id="ARBA00022840"/>
    </source>
</evidence>
<comment type="catalytic activity">
    <reaction evidence="1">
        <text>ATP + protein L-histidine = ADP + protein N-phospho-L-histidine.</text>
        <dbReference type="EC" id="2.7.13.3"/>
    </reaction>
</comment>
<feature type="transmembrane region" description="Helical" evidence="12">
    <location>
        <begin position="20"/>
        <end position="38"/>
    </location>
</feature>
<dbReference type="OrthoDB" id="8554694at2"/>
<dbReference type="Proteomes" id="UP000487350">
    <property type="component" value="Unassembled WGS sequence"/>
</dbReference>
<evidence type="ECO:0000256" key="6">
    <source>
        <dbReference type="ARBA" id="ARBA00022692"/>
    </source>
</evidence>
<evidence type="ECO:0000256" key="12">
    <source>
        <dbReference type="SAM" id="Phobius"/>
    </source>
</evidence>
<evidence type="ECO:0000256" key="1">
    <source>
        <dbReference type="ARBA" id="ARBA00000085"/>
    </source>
</evidence>
<dbReference type="InterPro" id="IPR050428">
    <property type="entry name" value="TCS_sensor_his_kinase"/>
</dbReference>
<dbReference type="SMART" id="SM00387">
    <property type="entry name" value="HATPase_c"/>
    <property type="match status" value="1"/>
</dbReference>
<feature type="transmembrane region" description="Helical" evidence="12">
    <location>
        <begin position="160"/>
        <end position="179"/>
    </location>
</feature>
<dbReference type="AlphaFoldDB" id="A0A844AWD1"/>
<organism evidence="15 16">
    <name type="scientific">Caenimonas koreensis DSM 17982</name>
    <dbReference type="NCBI Taxonomy" id="1121255"/>
    <lineage>
        <taxon>Bacteria</taxon>
        <taxon>Pseudomonadati</taxon>
        <taxon>Pseudomonadota</taxon>
        <taxon>Betaproteobacteria</taxon>
        <taxon>Burkholderiales</taxon>
        <taxon>Comamonadaceae</taxon>
        <taxon>Caenimonas</taxon>
    </lineage>
</organism>
<dbReference type="SUPFAM" id="SSF55874">
    <property type="entry name" value="ATPase domain of HSP90 chaperone/DNA topoisomerase II/histidine kinase"/>
    <property type="match status" value="1"/>
</dbReference>
<proteinExistence type="predicted"/>